<feature type="compositionally biased region" description="Acidic residues" evidence="1">
    <location>
        <begin position="322"/>
        <end position="332"/>
    </location>
</feature>
<organism evidence="3 4">
    <name type="scientific">Phaseolus vulgaris</name>
    <name type="common">Kidney bean</name>
    <name type="synonym">French bean</name>
    <dbReference type="NCBI Taxonomy" id="3885"/>
    <lineage>
        <taxon>Eukaryota</taxon>
        <taxon>Viridiplantae</taxon>
        <taxon>Streptophyta</taxon>
        <taxon>Embryophyta</taxon>
        <taxon>Tracheophyta</taxon>
        <taxon>Spermatophyta</taxon>
        <taxon>Magnoliopsida</taxon>
        <taxon>eudicotyledons</taxon>
        <taxon>Gunneridae</taxon>
        <taxon>Pentapetalae</taxon>
        <taxon>rosids</taxon>
        <taxon>fabids</taxon>
        <taxon>Fabales</taxon>
        <taxon>Fabaceae</taxon>
        <taxon>Papilionoideae</taxon>
        <taxon>50 kb inversion clade</taxon>
        <taxon>NPAAA clade</taxon>
        <taxon>indigoferoid/millettioid clade</taxon>
        <taxon>Phaseoleae</taxon>
        <taxon>Phaseolus</taxon>
    </lineage>
</organism>
<dbReference type="PANTHER" id="PTHR33349:SF27">
    <property type="entry name" value="CALMODULIN-BINDING DOMAIN, PLANT-RELATED"/>
    <property type="match status" value="1"/>
</dbReference>
<reference evidence="4" key="1">
    <citation type="journal article" date="2014" name="Nat. Genet.">
        <title>A reference genome for common bean and genome-wide analysis of dual domestications.</title>
        <authorList>
            <person name="Schmutz J."/>
            <person name="McClean P.E."/>
            <person name="Mamidi S."/>
            <person name="Wu G.A."/>
            <person name="Cannon S.B."/>
            <person name="Grimwood J."/>
            <person name="Jenkins J."/>
            <person name="Shu S."/>
            <person name="Song Q."/>
            <person name="Chavarro C."/>
            <person name="Torres-Torres M."/>
            <person name="Geffroy V."/>
            <person name="Moghaddam S.M."/>
            <person name="Gao D."/>
            <person name="Abernathy B."/>
            <person name="Barry K."/>
            <person name="Blair M."/>
            <person name="Brick M.A."/>
            <person name="Chovatia M."/>
            <person name="Gepts P."/>
            <person name="Goodstein D.M."/>
            <person name="Gonzales M."/>
            <person name="Hellsten U."/>
            <person name="Hyten D.L."/>
            <person name="Jia G."/>
            <person name="Kelly J.D."/>
            <person name="Kudrna D."/>
            <person name="Lee R."/>
            <person name="Richard M.M."/>
            <person name="Miklas P.N."/>
            <person name="Osorno J.M."/>
            <person name="Rodrigues J."/>
            <person name="Thareau V."/>
            <person name="Urrea C.A."/>
            <person name="Wang M."/>
            <person name="Yu Y."/>
            <person name="Zhang M."/>
            <person name="Wing R.A."/>
            <person name="Cregan P.B."/>
            <person name="Rokhsar D.S."/>
            <person name="Jackson S.A."/>
        </authorList>
    </citation>
    <scope>NUCLEOTIDE SEQUENCE [LARGE SCALE GENOMIC DNA]</scope>
    <source>
        <strain evidence="4">cv. G19833</strain>
    </source>
</reference>
<proteinExistence type="predicted"/>
<dbReference type="InterPro" id="IPR012417">
    <property type="entry name" value="CaM-bd_dom_pln"/>
</dbReference>
<feature type="compositionally biased region" description="Basic and acidic residues" evidence="1">
    <location>
        <begin position="344"/>
        <end position="354"/>
    </location>
</feature>
<dbReference type="EMBL" id="CM002288">
    <property type="protein sequence ID" value="ESW33308.1"/>
    <property type="molecule type" value="Genomic_DNA"/>
</dbReference>
<keyword evidence="4" id="KW-1185">Reference proteome</keyword>
<evidence type="ECO:0000313" key="4">
    <source>
        <dbReference type="Proteomes" id="UP000000226"/>
    </source>
</evidence>
<feature type="region of interest" description="Disordered" evidence="1">
    <location>
        <begin position="1"/>
        <end position="360"/>
    </location>
</feature>
<feature type="compositionally biased region" description="Basic and acidic residues" evidence="1">
    <location>
        <begin position="201"/>
        <end position="217"/>
    </location>
</feature>
<dbReference type="Gramene" id="ESW33308">
    <property type="protein sequence ID" value="ESW33308"/>
    <property type="gene ID" value="PHAVU_001G059400g"/>
</dbReference>
<accession>V7CVA7</accession>
<dbReference type="OMA" id="DEMYDTN"/>
<name>V7CVA7_PHAVU</name>
<gene>
    <name evidence="3" type="ORF">PHAVU_001G059400g</name>
</gene>
<feature type="compositionally biased region" description="Basic and acidic residues" evidence="1">
    <location>
        <begin position="277"/>
        <end position="312"/>
    </location>
</feature>
<feature type="domain" description="Calmodulin-binding" evidence="2">
    <location>
        <begin position="308"/>
        <end position="389"/>
    </location>
</feature>
<feature type="compositionally biased region" description="Low complexity" evidence="1">
    <location>
        <begin position="25"/>
        <end position="55"/>
    </location>
</feature>
<evidence type="ECO:0000313" key="3">
    <source>
        <dbReference type="EMBL" id="ESW33308.1"/>
    </source>
</evidence>
<dbReference type="eggNOG" id="ENOG502S64D">
    <property type="taxonomic scope" value="Eukaryota"/>
</dbReference>
<protein>
    <recommendedName>
        <fullName evidence="2">Calmodulin-binding domain-containing protein</fullName>
    </recommendedName>
</protein>
<dbReference type="Proteomes" id="UP000000226">
    <property type="component" value="Chromosome 1"/>
</dbReference>
<dbReference type="AlphaFoldDB" id="V7CVA7"/>
<feature type="compositionally biased region" description="Basic and acidic residues" evidence="1">
    <location>
        <begin position="226"/>
        <end position="236"/>
    </location>
</feature>
<evidence type="ECO:0000256" key="1">
    <source>
        <dbReference type="SAM" id="MobiDB-lite"/>
    </source>
</evidence>
<feature type="compositionally biased region" description="Basic and acidic residues" evidence="1">
    <location>
        <begin position="128"/>
        <end position="141"/>
    </location>
</feature>
<feature type="compositionally biased region" description="Basic and acidic residues" evidence="1">
    <location>
        <begin position="1"/>
        <end position="17"/>
    </location>
</feature>
<dbReference type="GO" id="GO:0005516">
    <property type="term" value="F:calmodulin binding"/>
    <property type="evidence" value="ECO:0007669"/>
    <property type="project" value="InterPro"/>
</dbReference>
<sequence length="395" mass="43652">MATKAKESSVVGREKKATSSNPHITTTKRTTKPSTTSSSSTTTTSSIKKPNTTTSDKNIPNYLKPTLTSIHESPSSKHPKTNSPNNNTSDIRRRSLEKPLSPSNIRRPVPRRTSIAPLAKTTIPSKPISDKTSKPPSDAKTRPPLTKKTTPSTIPSTTTRKVVANRVHGSVKPTRTTPKQTKRASRVETEQVKEVTSQEVEVIKVEDEEHSVHEVQHVSETSPDVEYEREIEHVMGLDDSEPSHYQVVDDERVISTVSEAEEEKAKDEEHEVEEDIESNKDGDSNKTESEGEVVGNDKDEGGVSGTEDHNKSENNSNGKEAVEEEKEAVENGEEVKVETTPLKQKLEERKHGKMEAQISNDVIGETTNKLMEARKNKVRAMAGAFQTVIDHQTTK</sequence>
<dbReference type="OrthoDB" id="1939646at2759"/>
<dbReference type="STRING" id="3885.V7CVA7"/>
<dbReference type="Pfam" id="PF07839">
    <property type="entry name" value="CaM_binding"/>
    <property type="match status" value="1"/>
</dbReference>
<feature type="compositionally biased region" description="Low complexity" evidence="1">
    <location>
        <begin position="142"/>
        <end position="161"/>
    </location>
</feature>
<dbReference type="PANTHER" id="PTHR33349">
    <property type="entry name" value="EMB|CAB62594.1"/>
    <property type="match status" value="1"/>
</dbReference>
<evidence type="ECO:0000259" key="2">
    <source>
        <dbReference type="Pfam" id="PF07839"/>
    </source>
</evidence>